<protein>
    <submittedName>
        <fullName evidence="2">Uncharacterized protein</fullName>
    </submittedName>
</protein>
<sequence length="747" mass="87158">MNITLNQDSLRIDQEFYKTLTPLKRKTFSETMLKRRSPFLHCENQNSGKENRGKCLYCNKHANNTNNSKTKEQTIHSKQISCPTRTPASSSPERKLKVETTENETLTKNENNSDFETENWLKLKNDLRNLKLRQKRSEIEIQSTEKETQNGNNKNINQGLISKNQEQENKDLQEKKQTSLTTFEIETFSNGIQNENETYNCRESTQISGYYSEDSKKENSSILDLNTCTENSYKMKPLTNSTFVCPQETSENETQEFQTAANSSIENYNETTSIETREILSSPKKYPFYKPENFQIPLIIINEIEIIHHGLEMSKTEKKSLKSLKVPLIPIKTEFEENKELQKKLIEMKLYKQIDLKDKVMAQLLETSMAIDFPKLKHLCNLMCERNDDGSCKKILLEKEKEKKMEEESEGFFYSIWNAIKYPFVPIPSKIDEKDTIENKKEKELIQKEERLHEKNTEASKNIKADSEKAVSKGNAKDNLDIKEEIPKRIIVPNYLDKNFKKNLEKGKETTDSLVNKENNKERKDLLSEKQDLETQKEDRNEDLMKEKNKEFKNKEQKEMKENGNDKMTKDIDKTNDFIEKEKETEDLNNNIQNADKIIGPKEEDSKKEVTDNNSLKEEEQRKTNANAENKSSNKKTDNSCPKPTANQESNKKNQTEEQDKKKTKKKKGGFFSFFSKRDKSNKDDLKTLQESSNEDAKKIDNMEQVLEELEKEEENLKLEKFKEALKKADKLTLIETKARSKRAGSF</sequence>
<evidence type="ECO:0000313" key="3">
    <source>
        <dbReference type="EMBL" id="KNC34525.1"/>
    </source>
</evidence>
<dbReference type="AlphaFoldDB" id="A0A0L0CNR8"/>
<evidence type="ECO:0000313" key="4">
    <source>
        <dbReference type="Proteomes" id="UP000037069"/>
    </source>
</evidence>
<gene>
    <name evidence="3" type="ORF">FF38_04190</name>
    <name evidence="2" type="ORF">FF38_11028</name>
</gene>
<feature type="compositionally biased region" description="Polar residues" evidence="1">
    <location>
        <begin position="639"/>
        <end position="649"/>
    </location>
</feature>
<dbReference type="EMBL" id="JRES01000133">
    <property type="protein sequence ID" value="KNC33901.1"/>
    <property type="molecule type" value="Genomic_DNA"/>
</dbReference>
<name>A0A0L0CNR8_LUCCU</name>
<dbReference type="OrthoDB" id="8053209at2759"/>
<dbReference type="Proteomes" id="UP000037069">
    <property type="component" value="Unassembled WGS sequence"/>
</dbReference>
<dbReference type="EMBL" id="JRES01000058">
    <property type="protein sequence ID" value="KNC34525.1"/>
    <property type="molecule type" value="Genomic_DNA"/>
</dbReference>
<comment type="caution">
    <text evidence="2">The sequence shown here is derived from an EMBL/GenBank/DDBJ whole genome shotgun (WGS) entry which is preliminary data.</text>
</comment>
<evidence type="ECO:0000256" key="1">
    <source>
        <dbReference type="SAM" id="MobiDB-lite"/>
    </source>
</evidence>
<feature type="region of interest" description="Disordered" evidence="1">
    <location>
        <begin position="447"/>
        <end position="474"/>
    </location>
</feature>
<organism evidence="2 4">
    <name type="scientific">Lucilia cuprina</name>
    <name type="common">Green bottle fly</name>
    <name type="synonym">Australian sheep blowfly</name>
    <dbReference type="NCBI Taxonomy" id="7375"/>
    <lineage>
        <taxon>Eukaryota</taxon>
        <taxon>Metazoa</taxon>
        <taxon>Ecdysozoa</taxon>
        <taxon>Arthropoda</taxon>
        <taxon>Hexapoda</taxon>
        <taxon>Insecta</taxon>
        <taxon>Pterygota</taxon>
        <taxon>Neoptera</taxon>
        <taxon>Endopterygota</taxon>
        <taxon>Diptera</taxon>
        <taxon>Brachycera</taxon>
        <taxon>Muscomorpha</taxon>
        <taxon>Oestroidea</taxon>
        <taxon>Calliphoridae</taxon>
        <taxon>Luciliinae</taxon>
        <taxon>Lucilia</taxon>
    </lineage>
</organism>
<proteinExistence type="predicted"/>
<feature type="compositionally biased region" description="Basic and acidic residues" evidence="1">
    <location>
        <begin position="676"/>
        <end position="688"/>
    </location>
</feature>
<feature type="region of interest" description="Disordered" evidence="1">
    <location>
        <begin position="504"/>
        <end position="701"/>
    </location>
</feature>
<accession>A0A0L0CNR8</accession>
<feature type="compositionally biased region" description="Basic and acidic residues" evidence="1">
    <location>
        <begin position="518"/>
        <end position="586"/>
    </location>
</feature>
<reference evidence="2 4" key="1">
    <citation type="journal article" date="2015" name="Nat. Commun.">
        <title>Lucilia cuprina genome unlocks parasitic fly biology to underpin future interventions.</title>
        <authorList>
            <person name="Anstead C.A."/>
            <person name="Korhonen P.K."/>
            <person name="Young N.D."/>
            <person name="Hall R.S."/>
            <person name="Jex A.R."/>
            <person name="Murali S.C."/>
            <person name="Hughes D.S."/>
            <person name="Lee S.F."/>
            <person name="Perry T."/>
            <person name="Stroehlein A.J."/>
            <person name="Ansell B.R."/>
            <person name="Breugelmans B."/>
            <person name="Hofmann A."/>
            <person name="Qu J."/>
            <person name="Dugan S."/>
            <person name="Lee S.L."/>
            <person name="Chao H."/>
            <person name="Dinh H."/>
            <person name="Han Y."/>
            <person name="Doddapaneni H.V."/>
            <person name="Worley K.C."/>
            <person name="Muzny D.M."/>
            <person name="Ioannidis P."/>
            <person name="Waterhouse R.M."/>
            <person name="Zdobnov E.M."/>
            <person name="James P.J."/>
            <person name="Bagnall N.H."/>
            <person name="Kotze A.C."/>
            <person name="Gibbs R.A."/>
            <person name="Richards S."/>
            <person name="Batterham P."/>
            <person name="Gasser R.B."/>
        </authorList>
    </citation>
    <scope>NUCLEOTIDE SEQUENCE [LARGE SCALE GENOMIC DNA]</scope>
    <source>
        <strain evidence="2 4">LS</strain>
        <tissue evidence="2">Full body</tissue>
    </source>
</reference>
<feature type="compositionally biased region" description="Basic and acidic residues" evidence="1">
    <location>
        <begin position="650"/>
        <end position="661"/>
    </location>
</feature>
<keyword evidence="4" id="KW-1185">Reference proteome</keyword>
<evidence type="ECO:0000313" key="2">
    <source>
        <dbReference type="EMBL" id="KNC33901.1"/>
    </source>
</evidence>
<feature type="compositionally biased region" description="Polar residues" evidence="1">
    <location>
        <begin position="76"/>
        <end position="91"/>
    </location>
</feature>
<feature type="region of interest" description="Disordered" evidence="1">
    <location>
        <begin position="68"/>
        <end position="103"/>
    </location>
</feature>
<feature type="compositionally biased region" description="Basic and acidic residues" evidence="1">
    <location>
        <begin position="599"/>
        <end position="623"/>
    </location>
</feature>